<dbReference type="Pfam" id="PF13291">
    <property type="entry name" value="ACT_4"/>
    <property type="match status" value="1"/>
</dbReference>
<dbReference type="Gene3D" id="3.30.70.260">
    <property type="match status" value="1"/>
</dbReference>
<evidence type="ECO:0000313" key="2">
    <source>
        <dbReference type="EMBL" id="VAW55830.1"/>
    </source>
</evidence>
<organism evidence="2">
    <name type="scientific">hydrothermal vent metagenome</name>
    <dbReference type="NCBI Taxonomy" id="652676"/>
    <lineage>
        <taxon>unclassified sequences</taxon>
        <taxon>metagenomes</taxon>
        <taxon>ecological metagenomes</taxon>
    </lineage>
</organism>
<feature type="domain" description="ACT" evidence="1">
    <location>
        <begin position="1"/>
        <end position="36"/>
    </location>
</feature>
<sequence length="39" mass="4506">DQTADMTITAEIIDLDQLGRVMDKIKQLQNVISVKRQYN</sequence>
<reference evidence="2" key="1">
    <citation type="submission" date="2018-06" db="EMBL/GenBank/DDBJ databases">
        <authorList>
            <person name="Zhirakovskaya E."/>
        </authorList>
    </citation>
    <scope>NUCLEOTIDE SEQUENCE</scope>
</reference>
<protein>
    <recommendedName>
        <fullName evidence="1">ACT domain-containing protein</fullName>
    </recommendedName>
</protein>
<dbReference type="AlphaFoldDB" id="A0A3B0WTI1"/>
<dbReference type="EMBL" id="UOFF01000124">
    <property type="protein sequence ID" value="VAW55830.1"/>
    <property type="molecule type" value="Genomic_DNA"/>
</dbReference>
<evidence type="ECO:0000259" key="1">
    <source>
        <dbReference type="Pfam" id="PF13291"/>
    </source>
</evidence>
<accession>A0A3B0WTI1</accession>
<dbReference type="InterPro" id="IPR002912">
    <property type="entry name" value="ACT_dom"/>
</dbReference>
<feature type="non-terminal residue" evidence="2">
    <location>
        <position position="1"/>
    </location>
</feature>
<name>A0A3B0WTI1_9ZZZZ</name>
<gene>
    <name evidence="2" type="ORF">MNBD_GAMMA07-735</name>
</gene>
<proteinExistence type="predicted"/>